<dbReference type="RefSeq" id="WP_150968888.1">
    <property type="nucleotide sequence ID" value="NZ_VZDO01000004.1"/>
</dbReference>
<keyword evidence="1" id="KW-0472">Membrane</keyword>
<evidence type="ECO:0000256" key="1">
    <source>
        <dbReference type="SAM" id="Phobius"/>
    </source>
</evidence>
<proteinExistence type="predicted"/>
<accession>A0A7V7PQQ0</accession>
<evidence type="ECO:0000313" key="2">
    <source>
        <dbReference type="EMBL" id="KAB0680736.1"/>
    </source>
</evidence>
<dbReference type="InterPro" id="IPR011256">
    <property type="entry name" value="Reg_factor_effector_dom_sf"/>
</dbReference>
<sequence length="350" mass="39384">MFRHKSTAYDRLTDAISDIGERIAELEHNVAERVSPTPSVAERARRSVAQYLPGHQTGLYRYLPDFARGWQLPSTDDARSAYNSAYGTTADTLSDLRSQLSDWASHLPSWRRVASETRSRLPDARLPRYGSFRRGMQTQRGVDRLRDNDTLTTVLIVGGAVVAIGGAAYVAKKFYDHTEEPDYDVVRRDGDIEVRDYDAMVVAETVKSGYHEKARKDGYLTLSDYISAHNRPGKKITMTVPVLQQLSESEGQTKGWAIRFVMPKKYSTATLPAPGGNDVRLKDVAPKRVVAIRFNGNFSASLASKKLMTLYNYIADENLKQKGDPEYAFYNPPLVPGFLKRNEILIEIER</sequence>
<evidence type="ECO:0000313" key="3">
    <source>
        <dbReference type="Proteomes" id="UP000432089"/>
    </source>
</evidence>
<feature type="transmembrane region" description="Helical" evidence="1">
    <location>
        <begin position="150"/>
        <end position="171"/>
    </location>
</feature>
<reference evidence="2 3" key="1">
    <citation type="submission" date="2019-09" db="EMBL/GenBank/DDBJ databases">
        <title>YIM 132180 draft genome.</title>
        <authorList>
            <person name="Zhang K."/>
        </authorList>
    </citation>
    <scope>NUCLEOTIDE SEQUENCE [LARGE SCALE GENOMIC DNA]</scope>
    <source>
        <strain evidence="2 3">YIM 132180</strain>
    </source>
</reference>
<dbReference type="EMBL" id="VZDO01000004">
    <property type="protein sequence ID" value="KAB0680736.1"/>
    <property type="molecule type" value="Genomic_DNA"/>
</dbReference>
<protein>
    <submittedName>
        <fullName evidence="2">Heme-binding protein</fullName>
    </submittedName>
</protein>
<name>A0A7V7PQQ0_9HYPH</name>
<dbReference type="InterPro" id="IPR006917">
    <property type="entry name" value="SOUL_heme-bd"/>
</dbReference>
<dbReference type="SUPFAM" id="SSF55136">
    <property type="entry name" value="Probable bacterial effector-binding domain"/>
    <property type="match status" value="1"/>
</dbReference>
<dbReference type="Proteomes" id="UP000432089">
    <property type="component" value="Unassembled WGS sequence"/>
</dbReference>
<dbReference type="Pfam" id="PF04832">
    <property type="entry name" value="SOUL"/>
    <property type="match status" value="1"/>
</dbReference>
<organism evidence="2 3">
    <name type="scientific">Plantimonas leprariae</name>
    <dbReference type="NCBI Taxonomy" id="2615207"/>
    <lineage>
        <taxon>Bacteria</taxon>
        <taxon>Pseudomonadati</taxon>
        <taxon>Pseudomonadota</taxon>
        <taxon>Alphaproteobacteria</taxon>
        <taxon>Hyphomicrobiales</taxon>
        <taxon>Aurantimonadaceae</taxon>
        <taxon>Plantimonas</taxon>
    </lineage>
</organism>
<keyword evidence="3" id="KW-1185">Reference proteome</keyword>
<dbReference type="PANTHER" id="PTHR11220:SF58">
    <property type="entry name" value="SOUL HEME-BINDING FAMILY PROTEIN"/>
    <property type="match status" value="1"/>
</dbReference>
<dbReference type="Gene3D" id="3.20.80.10">
    <property type="entry name" value="Regulatory factor, effector binding domain"/>
    <property type="match status" value="1"/>
</dbReference>
<keyword evidence="1" id="KW-1133">Transmembrane helix</keyword>
<dbReference type="PANTHER" id="PTHR11220">
    <property type="entry name" value="HEME-BINDING PROTEIN-RELATED"/>
    <property type="match status" value="1"/>
</dbReference>
<gene>
    <name evidence="2" type="ORF">F6X38_06955</name>
</gene>
<keyword evidence="1" id="KW-0812">Transmembrane</keyword>
<comment type="caution">
    <text evidence="2">The sequence shown here is derived from an EMBL/GenBank/DDBJ whole genome shotgun (WGS) entry which is preliminary data.</text>
</comment>
<dbReference type="AlphaFoldDB" id="A0A7V7PQQ0"/>